<feature type="region of interest" description="Disordered" evidence="1">
    <location>
        <begin position="393"/>
        <end position="431"/>
    </location>
</feature>
<feature type="transmembrane region" description="Helical" evidence="2">
    <location>
        <begin position="278"/>
        <end position="299"/>
    </location>
</feature>
<gene>
    <name evidence="3" type="ORF">cubi_02430</name>
</gene>
<feature type="transmembrane region" description="Helical" evidence="2">
    <location>
        <begin position="142"/>
        <end position="168"/>
    </location>
</feature>
<keyword evidence="2" id="KW-1133">Transmembrane helix</keyword>
<dbReference type="VEuPathDB" id="CryptoDB:cubi_02430"/>
<accession>A0A1J4MG37</accession>
<keyword evidence="4" id="KW-1185">Reference proteome</keyword>
<dbReference type="OrthoDB" id="342603at2759"/>
<evidence type="ECO:0000256" key="1">
    <source>
        <dbReference type="SAM" id="MobiDB-lite"/>
    </source>
</evidence>
<evidence type="ECO:0000313" key="3">
    <source>
        <dbReference type="EMBL" id="OII73198.1"/>
    </source>
</evidence>
<evidence type="ECO:0008006" key="5">
    <source>
        <dbReference type="Google" id="ProtNLM"/>
    </source>
</evidence>
<dbReference type="Proteomes" id="UP000186176">
    <property type="component" value="Unassembled WGS sequence"/>
</dbReference>
<sequence length="431" mass="49366">MSDSIILEMTPRVEKTGDGMEERQIEKNNADLVILSNKIFSNKMANNPLVFDEFPITKLLLSFFVILFICFGIIDIVLGFFRLGLMSLITSIFVLFFRCGERNRQHSSIFVLFIVAITSTLSWKSISNYIMNNEETPFEEKIYPLLILEFSTSLFLTLWLLLISLSGYSGKNQQNIYIENQNYRTNTNLQFKALSAFNWYLISMGFEFSILVLYLIEGSYIVSTLPFVSLLVSLFYVISKSRRILQYSEIFLPFIMLAYVIIRMIYEWVAPDDYSSMIGAYLVTNMVFKQVVGLSILFVPSNNYCDMVNDNGSYNIIVLVSHKVHQNKQKNSISDSNVIDISPTNRAIVENPESENKEEMLTSIQVISNENPEKSSISVEDDSNNTIKKEMEEPFELKNQKSHSAVVEDDPEVNIPYDDGPIKIEIKNGSN</sequence>
<feature type="transmembrane region" description="Helical" evidence="2">
    <location>
        <begin position="220"/>
        <end position="238"/>
    </location>
</feature>
<keyword evidence="2" id="KW-0472">Membrane</keyword>
<dbReference type="RefSeq" id="XP_028874562.1">
    <property type="nucleotide sequence ID" value="XM_029019441.1"/>
</dbReference>
<proteinExistence type="predicted"/>
<evidence type="ECO:0000256" key="2">
    <source>
        <dbReference type="SAM" id="Phobius"/>
    </source>
</evidence>
<dbReference type="EMBL" id="LRBP01000017">
    <property type="protein sequence ID" value="OII73198.1"/>
    <property type="molecule type" value="Genomic_DNA"/>
</dbReference>
<organism evidence="3 4">
    <name type="scientific">Cryptosporidium ubiquitum</name>
    <dbReference type="NCBI Taxonomy" id="857276"/>
    <lineage>
        <taxon>Eukaryota</taxon>
        <taxon>Sar</taxon>
        <taxon>Alveolata</taxon>
        <taxon>Apicomplexa</taxon>
        <taxon>Conoidasida</taxon>
        <taxon>Coccidia</taxon>
        <taxon>Eucoccidiorida</taxon>
        <taxon>Eimeriorina</taxon>
        <taxon>Cryptosporidiidae</taxon>
        <taxon>Cryptosporidium</taxon>
    </lineage>
</organism>
<comment type="caution">
    <text evidence="3">The sequence shown here is derived from an EMBL/GenBank/DDBJ whole genome shotgun (WGS) entry which is preliminary data.</text>
</comment>
<feature type="transmembrane region" description="Helical" evidence="2">
    <location>
        <begin position="109"/>
        <end position="130"/>
    </location>
</feature>
<name>A0A1J4MG37_9CRYT</name>
<feature type="transmembrane region" description="Helical" evidence="2">
    <location>
        <begin position="250"/>
        <end position="266"/>
    </location>
</feature>
<dbReference type="GeneID" id="39979220"/>
<dbReference type="AlphaFoldDB" id="A0A1J4MG37"/>
<feature type="transmembrane region" description="Helical" evidence="2">
    <location>
        <begin position="189"/>
        <end position="214"/>
    </location>
</feature>
<feature type="transmembrane region" description="Helical" evidence="2">
    <location>
        <begin position="56"/>
        <end position="74"/>
    </location>
</feature>
<protein>
    <recommendedName>
        <fullName evidence="5">Transmembrane protein</fullName>
    </recommendedName>
</protein>
<reference evidence="3 4" key="1">
    <citation type="submission" date="2016-10" db="EMBL/GenBank/DDBJ databases">
        <title>Reductive evolution of mitochondrial metabolism and differential evolution of invasion-related proteins in Cryptosporidium.</title>
        <authorList>
            <person name="Liu S."/>
            <person name="Roellig D.M."/>
            <person name="Guo Y."/>
            <person name="Li N."/>
            <person name="Frace M.A."/>
            <person name="Tang K."/>
            <person name="Zhang L."/>
            <person name="Feng Y."/>
            <person name="Xiao L."/>
        </authorList>
    </citation>
    <scope>NUCLEOTIDE SEQUENCE [LARGE SCALE GENOMIC DNA]</scope>
    <source>
        <strain evidence="3">39726</strain>
    </source>
</reference>
<feature type="compositionally biased region" description="Basic and acidic residues" evidence="1">
    <location>
        <begin position="420"/>
        <end position="431"/>
    </location>
</feature>
<keyword evidence="2" id="KW-0812">Transmembrane</keyword>
<feature type="transmembrane region" description="Helical" evidence="2">
    <location>
        <begin position="80"/>
        <end position="97"/>
    </location>
</feature>
<evidence type="ECO:0000313" key="4">
    <source>
        <dbReference type="Proteomes" id="UP000186176"/>
    </source>
</evidence>